<evidence type="ECO:0000256" key="2">
    <source>
        <dbReference type="SAM" id="MobiDB-lite"/>
    </source>
</evidence>
<sequence>MAIMDSPGDQDMGRLWGLLTELAEQTNKHKSYTASLHAQAGNVKNQAIHSQTGFVLRRYGTLPCGRERSHDGGRRAEEYEAELERMNAAMSAENQSLVYDNKQLNALIKDYETTLETVMTQFRNRAHEVQEQELSLIRDYETRLISRETEERTHQLADSTAYTESLCRVSTLLRRLTRTLNGEDASSAPEGFDADDWDDLAAADWSLERECELARLEQENALLRSLLRNPVDNHNHNSHHDANDDSLPPTAAASSSAAPTIPPTESMTLTLPVGPRPRGTILGGPKGTVGPFGTYKKMRGGG</sequence>
<gene>
    <name evidence="3" type="ORF">EW146_g10195</name>
</gene>
<evidence type="ECO:0000256" key="1">
    <source>
        <dbReference type="SAM" id="Coils"/>
    </source>
</evidence>
<dbReference type="Proteomes" id="UP000310158">
    <property type="component" value="Unassembled WGS sequence"/>
</dbReference>
<evidence type="ECO:0000313" key="3">
    <source>
        <dbReference type="EMBL" id="THH04376.1"/>
    </source>
</evidence>
<dbReference type="PANTHER" id="PTHR39472:SF1">
    <property type="entry name" value="EXPRESSED PROTEIN"/>
    <property type="match status" value="1"/>
</dbReference>
<accession>A0A4S4KZI4</accession>
<dbReference type="OrthoDB" id="21214at2759"/>
<comment type="caution">
    <text evidence="3">The sequence shown here is derived from an EMBL/GenBank/DDBJ whole genome shotgun (WGS) entry which is preliminary data.</text>
</comment>
<name>A0A4S4KZI4_9AGAM</name>
<evidence type="ECO:0000313" key="4">
    <source>
        <dbReference type="Proteomes" id="UP000310158"/>
    </source>
</evidence>
<feature type="region of interest" description="Disordered" evidence="2">
    <location>
        <begin position="232"/>
        <end position="302"/>
    </location>
</feature>
<proteinExistence type="predicted"/>
<organism evidence="3 4">
    <name type="scientific">Bondarzewia mesenterica</name>
    <dbReference type="NCBI Taxonomy" id="1095465"/>
    <lineage>
        <taxon>Eukaryota</taxon>
        <taxon>Fungi</taxon>
        <taxon>Dikarya</taxon>
        <taxon>Basidiomycota</taxon>
        <taxon>Agaricomycotina</taxon>
        <taxon>Agaricomycetes</taxon>
        <taxon>Russulales</taxon>
        <taxon>Bondarzewiaceae</taxon>
        <taxon>Bondarzewia</taxon>
    </lineage>
</organism>
<feature type="compositionally biased region" description="Low complexity" evidence="2">
    <location>
        <begin position="245"/>
        <end position="259"/>
    </location>
</feature>
<reference evidence="3 4" key="1">
    <citation type="submission" date="2019-02" db="EMBL/GenBank/DDBJ databases">
        <title>Genome sequencing of the rare red list fungi Bondarzewia mesenterica.</title>
        <authorList>
            <person name="Buettner E."/>
            <person name="Kellner H."/>
        </authorList>
    </citation>
    <scope>NUCLEOTIDE SEQUENCE [LARGE SCALE GENOMIC DNA]</scope>
    <source>
        <strain evidence="3 4">DSM 108281</strain>
    </source>
</reference>
<feature type="coiled-coil region" evidence="1">
    <location>
        <begin position="76"/>
        <end position="121"/>
    </location>
</feature>
<dbReference type="AlphaFoldDB" id="A0A4S4KZI4"/>
<dbReference type="EMBL" id="SGPL01001170">
    <property type="protein sequence ID" value="THH04376.1"/>
    <property type="molecule type" value="Genomic_DNA"/>
</dbReference>
<dbReference type="PANTHER" id="PTHR39472">
    <property type="entry name" value="EXPRESSED PROTEIN"/>
    <property type="match status" value="1"/>
</dbReference>
<protein>
    <submittedName>
        <fullName evidence="3">Uncharacterized protein</fullName>
    </submittedName>
</protein>
<feature type="compositionally biased region" description="Basic and acidic residues" evidence="2">
    <location>
        <begin position="232"/>
        <end position="243"/>
    </location>
</feature>
<keyword evidence="1" id="KW-0175">Coiled coil</keyword>
<keyword evidence="4" id="KW-1185">Reference proteome</keyword>